<dbReference type="SUPFAM" id="SSF52540">
    <property type="entry name" value="P-loop containing nucleoside triphosphate hydrolases"/>
    <property type="match status" value="1"/>
</dbReference>
<evidence type="ECO:0000313" key="5">
    <source>
        <dbReference type="EMBL" id="QVI23669.1"/>
    </source>
</evidence>
<evidence type="ECO:0000256" key="3">
    <source>
        <dbReference type="SAM" id="MobiDB-lite"/>
    </source>
</evidence>
<gene>
    <name evidence="5" type="ORF">KHQ06_12965</name>
</gene>
<evidence type="ECO:0000259" key="4">
    <source>
        <dbReference type="Pfam" id="PF13191"/>
    </source>
</evidence>
<feature type="domain" description="Orc1-like AAA ATPase" evidence="4">
    <location>
        <begin position="6"/>
        <end position="162"/>
    </location>
</feature>
<proteinExistence type="predicted"/>
<evidence type="ECO:0000313" key="6">
    <source>
        <dbReference type="Proteomes" id="UP000683310"/>
    </source>
</evidence>
<dbReference type="InterPro" id="IPR041664">
    <property type="entry name" value="AAA_16"/>
</dbReference>
<dbReference type="GO" id="GO:0005524">
    <property type="term" value="F:ATP binding"/>
    <property type="evidence" value="ECO:0007669"/>
    <property type="project" value="UniProtKB-KW"/>
</dbReference>
<evidence type="ECO:0000256" key="2">
    <source>
        <dbReference type="ARBA" id="ARBA00022840"/>
    </source>
</evidence>
<reference evidence="5 6" key="1">
    <citation type="submission" date="2021-04" db="EMBL/GenBank/DDBJ databases">
        <title>Nocardia tengchongensis.</title>
        <authorList>
            <person name="Zhuang k."/>
            <person name="Ran Y."/>
            <person name="Li W."/>
        </authorList>
    </citation>
    <scope>NUCLEOTIDE SEQUENCE [LARGE SCALE GENOMIC DNA]</scope>
    <source>
        <strain evidence="5 6">CFH S0057</strain>
    </source>
</reference>
<dbReference type="EMBL" id="CP074371">
    <property type="protein sequence ID" value="QVI23669.1"/>
    <property type="molecule type" value="Genomic_DNA"/>
</dbReference>
<accession>A0ABX8CVZ9</accession>
<dbReference type="PANTHER" id="PTHR16305:SF35">
    <property type="entry name" value="TRANSCRIPTIONAL ACTIVATOR DOMAIN"/>
    <property type="match status" value="1"/>
</dbReference>
<protein>
    <submittedName>
        <fullName evidence="5">ATP-binding protein</fullName>
    </submittedName>
</protein>
<name>A0ABX8CVZ9_9NOCA</name>
<dbReference type="Gene3D" id="3.40.50.300">
    <property type="entry name" value="P-loop containing nucleotide triphosphate hydrolases"/>
    <property type="match status" value="1"/>
</dbReference>
<keyword evidence="6" id="KW-1185">Reference proteome</keyword>
<dbReference type="Proteomes" id="UP000683310">
    <property type="component" value="Chromosome"/>
</dbReference>
<dbReference type="PANTHER" id="PTHR16305">
    <property type="entry name" value="TESTICULAR SOLUBLE ADENYLYL CYCLASE"/>
    <property type="match status" value="1"/>
</dbReference>
<dbReference type="InterPro" id="IPR027417">
    <property type="entry name" value="P-loop_NTPase"/>
</dbReference>
<organism evidence="5 6">
    <name type="scientific">Nocardia tengchongensis</name>
    <dbReference type="NCBI Taxonomy" id="2055889"/>
    <lineage>
        <taxon>Bacteria</taxon>
        <taxon>Bacillati</taxon>
        <taxon>Actinomycetota</taxon>
        <taxon>Actinomycetes</taxon>
        <taxon>Mycobacteriales</taxon>
        <taxon>Nocardiaceae</taxon>
        <taxon>Nocardia</taxon>
    </lineage>
</organism>
<evidence type="ECO:0000256" key="1">
    <source>
        <dbReference type="ARBA" id="ARBA00022741"/>
    </source>
</evidence>
<sequence length="229" mass="24559">MWEDLKLYGRERERIQVDRVLAAARSGRGSALVLSGDPAIGKTALLRAALDQATGFRVLRCEGIRAESGLDYAALHELLLPVADRLPLLPPAQARALGVVLGLDSGPAEAFLVGAALVRLLTELAAERPLLLIVDEARLVDPESARAIVFAIRRLTAAPVALLVALRDDPADTLWRDLPALARHRSVRRRVAPLARRAVRPAGRAATIPDPHPGRRKPAGPARIAGCGR</sequence>
<keyword evidence="2 5" id="KW-0067">ATP-binding</keyword>
<dbReference type="Pfam" id="PF13191">
    <property type="entry name" value="AAA_16"/>
    <property type="match status" value="1"/>
</dbReference>
<keyword evidence="1" id="KW-0547">Nucleotide-binding</keyword>
<feature type="region of interest" description="Disordered" evidence="3">
    <location>
        <begin position="202"/>
        <end position="229"/>
    </location>
</feature>